<dbReference type="Pfam" id="PF13480">
    <property type="entry name" value="Acetyltransf_6"/>
    <property type="match status" value="1"/>
</dbReference>
<name>A0ABN1ZZ96_9ACTN</name>
<organism evidence="4 5">
    <name type="scientific">Kribbella lupini</name>
    <dbReference type="NCBI Taxonomy" id="291602"/>
    <lineage>
        <taxon>Bacteria</taxon>
        <taxon>Bacillati</taxon>
        <taxon>Actinomycetota</taxon>
        <taxon>Actinomycetes</taxon>
        <taxon>Propionibacteriales</taxon>
        <taxon>Kribbellaceae</taxon>
        <taxon>Kribbella</taxon>
    </lineage>
</organism>
<comment type="caution">
    <text evidence="4">The sequence shown here is derived from an EMBL/GenBank/DDBJ whole genome shotgun (WGS) entry which is preliminary data.</text>
</comment>
<feature type="domain" description="N-acetyltransferase" evidence="3">
    <location>
        <begin position="154"/>
        <end position="296"/>
    </location>
</feature>
<dbReference type="PANTHER" id="PTHR43877">
    <property type="entry name" value="AMINOALKYLPHOSPHONATE N-ACETYLTRANSFERASE-RELATED-RELATED"/>
    <property type="match status" value="1"/>
</dbReference>
<proteinExistence type="predicted"/>
<dbReference type="Proteomes" id="UP001500363">
    <property type="component" value="Unassembled WGS sequence"/>
</dbReference>
<keyword evidence="5" id="KW-1185">Reference proteome</keyword>
<keyword evidence="2" id="KW-0012">Acyltransferase</keyword>
<dbReference type="Gene3D" id="3.40.630.30">
    <property type="match status" value="1"/>
</dbReference>
<accession>A0ABN1ZZ96</accession>
<dbReference type="InterPro" id="IPR016181">
    <property type="entry name" value="Acyl_CoA_acyltransferase"/>
</dbReference>
<evidence type="ECO:0000313" key="5">
    <source>
        <dbReference type="Proteomes" id="UP001500363"/>
    </source>
</evidence>
<dbReference type="PROSITE" id="PS51186">
    <property type="entry name" value="GNAT"/>
    <property type="match status" value="2"/>
</dbReference>
<evidence type="ECO:0000259" key="3">
    <source>
        <dbReference type="PROSITE" id="PS51186"/>
    </source>
</evidence>
<dbReference type="CDD" id="cd04301">
    <property type="entry name" value="NAT_SF"/>
    <property type="match status" value="2"/>
</dbReference>
<dbReference type="InterPro" id="IPR038740">
    <property type="entry name" value="BioF2-like_GNAT_dom"/>
</dbReference>
<sequence length="296" mass="31824">MEIRPAQMGDAESALVLHDLVAPFLATTGSGLRRRLSGPADGPGYGVFAAVDGEQVIGWTSTGLISGSDPVDGQLRLIVHPEHRGRGVGTALLETAHERLKEGGAVTARVFADPASVGWASQWGYRETRRVHYASMAPSDAPELPPVPEGLRLSPVNELDPRRLYEADEIAQQTKPGDAKITSRPYEQWLAAIWDSPAMVLDLSTALVDTDGRVVGFTLGNGDHEKIWSQMTATLPEFRGRGFAKLVKCATLHRAAAAGVTGMYTANYDGNSPMIAVNQWLGYTRTATHTVLICPL</sequence>
<protein>
    <recommendedName>
        <fullName evidence="3">N-acetyltransferase domain-containing protein</fullName>
    </recommendedName>
</protein>
<dbReference type="InterPro" id="IPR050832">
    <property type="entry name" value="Bact_Acetyltransf"/>
</dbReference>
<gene>
    <name evidence="4" type="ORF">GCM10009741_00400</name>
</gene>
<evidence type="ECO:0000256" key="2">
    <source>
        <dbReference type="ARBA" id="ARBA00023315"/>
    </source>
</evidence>
<evidence type="ECO:0000256" key="1">
    <source>
        <dbReference type="ARBA" id="ARBA00022679"/>
    </source>
</evidence>
<keyword evidence="1" id="KW-0808">Transferase</keyword>
<dbReference type="EMBL" id="BAAANC010000001">
    <property type="protein sequence ID" value="GAA1507698.1"/>
    <property type="molecule type" value="Genomic_DNA"/>
</dbReference>
<reference evidence="4 5" key="1">
    <citation type="journal article" date="2019" name="Int. J. Syst. Evol. Microbiol.">
        <title>The Global Catalogue of Microorganisms (GCM) 10K type strain sequencing project: providing services to taxonomists for standard genome sequencing and annotation.</title>
        <authorList>
            <consortium name="The Broad Institute Genomics Platform"/>
            <consortium name="The Broad Institute Genome Sequencing Center for Infectious Disease"/>
            <person name="Wu L."/>
            <person name="Ma J."/>
        </authorList>
    </citation>
    <scope>NUCLEOTIDE SEQUENCE [LARGE SCALE GENOMIC DNA]</scope>
    <source>
        <strain evidence="4 5">JCM 14303</strain>
    </source>
</reference>
<dbReference type="InterPro" id="IPR000182">
    <property type="entry name" value="GNAT_dom"/>
</dbReference>
<dbReference type="SUPFAM" id="SSF55729">
    <property type="entry name" value="Acyl-CoA N-acyltransferases (Nat)"/>
    <property type="match status" value="2"/>
</dbReference>
<dbReference type="Pfam" id="PF00583">
    <property type="entry name" value="Acetyltransf_1"/>
    <property type="match status" value="1"/>
</dbReference>
<dbReference type="RefSeq" id="WP_344167350.1">
    <property type="nucleotide sequence ID" value="NZ_BAAANC010000001.1"/>
</dbReference>
<feature type="domain" description="N-acetyltransferase" evidence="3">
    <location>
        <begin position="1"/>
        <end position="145"/>
    </location>
</feature>
<evidence type="ECO:0000313" key="4">
    <source>
        <dbReference type="EMBL" id="GAA1507698.1"/>
    </source>
</evidence>